<dbReference type="EMBL" id="JAUHTR010000022">
    <property type="protein sequence ID" value="MDN4527406.1"/>
    <property type="molecule type" value="Genomic_DNA"/>
</dbReference>
<dbReference type="SUPFAM" id="SSF88713">
    <property type="entry name" value="Glycoside hydrolase/deacetylase"/>
    <property type="match status" value="1"/>
</dbReference>
<evidence type="ECO:0000313" key="2">
    <source>
        <dbReference type="EMBL" id="MDN4527406.1"/>
    </source>
</evidence>
<keyword evidence="3" id="KW-1185">Reference proteome</keyword>
<organism evidence="2 3">
    <name type="scientific">Fictibacillus fluitans</name>
    <dbReference type="NCBI Taxonomy" id="3058422"/>
    <lineage>
        <taxon>Bacteria</taxon>
        <taxon>Bacillati</taxon>
        <taxon>Bacillota</taxon>
        <taxon>Bacilli</taxon>
        <taxon>Bacillales</taxon>
        <taxon>Fictibacillaceae</taxon>
        <taxon>Fictibacillus</taxon>
    </lineage>
</organism>
<dbReference type="Proteomes" id="UP001172721">
    <property type="component" value="Unassembled WGS sequence"/>
</dbReference>
<evidence type="ECO:0000259" key="1">
    <source>
        <dbReference type="Pfam" id="PF01074"/>
    </source>
</evidence>
<proteinExistence type="predicted"/>
<name>A0ABT8I344_9BACL</name>
<reference evidence="2" key="1">
    <citation type="submission" date="2023-07" db="EMBL/GenBank/DDBJ databases">
        <title>Fictibacillus sp. isolated from freshwater pond.</title>
        <authorList>
            <person name="Kirdat K."/>
            <person name="Bhat A."/>
            <person name="Mourya A."/>
            <person name="Yadav A."/>
        </authorList>
    </citation>
    <scope>NUCLEOTIDE SEQUENCE</scope>
    <source>
        <strain evidence="2">NE201</strain>
    </source>
</reference>
<accession>A0ABT8I344</accession>
<comment type="caution">
    <text evidence="2">The sequence shown here is derived from an EMBL/GenBank/DDBJ whole genome shotgun (WGS) entry which is preliminary data.</text>
</comment>
<dbReference type="PANTHER" id="PTHR46017:SF1">
    <property type="entry name" value="ALPHA-MANNOSIDASE 2C1"/>
    <property type="match status" value="1"/>
</dbReference>
<feature type="domain" description="Glycoside hydrolase family 38 N-terminal" evidence="1">
    <location>
        <begin position="38"/>
        <end position="247"/>
    </location>
</feature>
<dbReference type="InterPro" id="IPR011330">
    <property type="entry name" value="Glyco_hydro/deAcase_b/a-brl"/>
</dbReference>
<sequence>MSGNFYYFFCNHWTQGGIGFAFPMGWYNGKKYEKTFSTSYTIHKMLDSADMYPGLIASLELDAYAYEEVEKEDPQCIVRLKKYLSEGRASIEGGTYGQPFGQDYGWEPNIRQLRYGREVIQKVLDYNVDAFLVEEQWYHPQMPQLLRKSGFKYASLQNQNSGQVMPLNEALIDWEGIDGTVIPAIPANDLMVSCVRQYTGYDEYQKRLEEYERPLLFQWVEIWPPGMDWGASAVPFEKAIHQVRKWGGQCTSLAGYFEKELPNRDLKKYYLPLDQSNYKNNWYQGGGWGYDGDRVIISDQMAEHSLLKVETLAAMLGLLEEKENSQVHAELMVLWKTLLILQNHDFSVARSYRAITEDGLVTNAGSYGVVKYEALISQAQKLFTEILTSSKDNALLNNELCFFNYTGISHKRTVSFEIENQNGDNLCLYQSGQRIPHCITSQEEGKVTGLAMIELPELGIATVNIIKEEASSTPYDIQPIIGESSIEDGDYLLRWISGSWGIEITNKQTRETVEFKAFTGPIGKQNEHGGPFPSLSPAHEIFTFAFDGKTHCPDQISQSRIKAKVEASNSIKSTLLLHCDLLTLHTSNTPVAFAQSRVILDHQTGKIECESYLYTGVPLALQCHAVFKHGLASAKYTRDFPFGEEETSIDDIYANSYLRVTNGKGDKGFTLIHPGVQKIELSRSQNGGKVKHLLARDQINGEYKWTFSLYFGKHSSSDSARLSKQSRATIEAWKTNLLPKNTLISMTDKNLLMTAFYQEKDRFTVRIINYSENITSGYIKFAALLSEVFLTDFTGTEVDQRHVSVEKLKDSSNIELSFEPWEIITIQFKK</sequence>
<gene>
    <name evidence="2" type="ORF">QYB97_23285</name>
</gene>
<dbReference type="Gene3D" id="3.20.110.20">
    <property type="match status" value="1"/>
</dbReference>
<evidence type="ECO:0000313" key="3">
    <source>
        <dbReference type="Proteomes" id="UP001172721"/>
    </source>
</evidence>
<dbReference type="PANTHER" id="PTHR46017">
    <property type="entry name" value="ALPHA-MANNOSIDASE 2C1"/>
    <property type="match status" value="1"/>
</dbReference>
<protein>
    <recommendedName>
        <fullName evidence="1">Glycoside hydrolase family 38 N-terminal domain-containing protein</fullName>
    </recommendedName>
</protein>
<dbReference type="RefSeq" id="WP_301168396.1">
    <property type="nucleotide sequence ID" value="NZ_JAUHTR010000022.1"/>
</dbReference>
<dbReference type="Pfam" id="PF01074">
    <property type="entry name" value="Glyco_hydro_38N"/>
    <property type="match status" value="1"/>
</dbReference>
<dbReference type="InterPro" id="IPR000602">
    <property type="entry name" value="Glyco_hydro_38_N"/>
</dbReference>